<keyword evidence="2" id="KW-0863">Zinc-finger</keyword>
<dbReference type="InterPro" id="IPR001878">
    <property type="entry name" value="Znf_CCHC"/>
</dbReference>
<dbReference type="InterPro" id="IPR013103">
    <property type="entry name" value="RVT_2"/>
</dbReference>
<feature type="domain" description="CCHC-type" evidence="5">
    <location>
        <begin position="2018"/>
        <end position="2032"/>
    </location>
</feature>
<sequence>MDTALGALVHAMREPGVPPDDKARAARGADLLPLNVEVVEIFVEAEPLVKDAMKLLLLTLNYLSMGGRVNRKLDLRIPEELTDGQKLMLEHLLERTVDLGEEALLCPPLSEGRLLLGKARFDYAGEPIQPLEMLEADKVIAVWPKVGECAVQSVMDFIPSDLAEMLEEPRNCLKPEWEWPERPRRSRVMATQDEWDKIVSAAYARGLMVGVEEDQVFCDSRGNKVLNGAGGVKKVKMVGGEERICQRFISNLIPSNDFQVHLSGGDKFLPYLGQLSLFQLADHEVFLVDSEDFSSCFNLFTLPACWRPFMCFEKTVDGGLLGLTPGTRVYPSMAVVPMGWLNAVSTIQSVVRSLVFDGAEIPEDSEVAKIKKLPSTDDLTVIYLDSYDEVRRLDRQCAEILEGQASARHLRFKALCEKKGLPLNEAKRVIGATRGTLQGGILDGDKGWYKLESKKQVDLVGLGASMLTLPKWREFEIRHFVGKATFGCCFRRPLLSIMEGIFEDLREVMKEGPLVPSSEAIDEVIMLMASTCLMGSSLRLKLDAEISCSDASPTGGGGAVATQFMPEPFTVDHNGEECWNCDQHFRCEQRYPCPAGCKAVFCGLECMWAHRDPASRHHVRACVRGDWHPPKFGERFAGPHAPLTHAVAQVGGVEVQRPFDVLTGDDFFTDAGRKVLEELGNDPWLYCEHWAPECRLFTRARGKPIRLRDGRGFKAPYGISALGAEMKARLRKSNNMALKALTEVPRHWTCEHPYNSWLWEFTLVKKLEEAGFQHAAGSSCCFGGLREKWYSFFVSSDEIRSRLERPCPGHTGLLTYEVEERSDGSLHYPTSEEAEYPWALCKEYARGLKAQIQKERVPQQVHQEAREGWYLRQLMKSTARLQNEDLGKAMARYLTRWESEMRAGEEMHHLIDLLHSSSMRGTDIRFHMSLGADHQPEEVPYPAMRWRWHTVTAYPWKQEAHINELELNAMVVMSKHRGRSVAKFHTRWMHVLDSMVSRGAIAKGRSSSRRLNKALKKHAAAVLAQNSHLLSAVKRFHPEFKMKLPVSSQLYRNWVRAYTPKRAVPASWDLVEAMIAVSYQQRNPPLGLLLGLAFHCMLRTSEMLQLTHAHVMVHQSAQALSVVLPSAKTSMGNAQVLQVEDAQLVRMAKAIIKAKRKTTLLWPHGSSKFREMFQSLLKTLGFEAGSYLPYSLRRGGATWYYQATLSLDATVVRGRWSFNWYHSLRGEGTRFIQIGNMFSGLYLPMKLHKENYVHEIIRKPLMVDLTTARHAAEASGRRRPRSWRDDEYLLTRIRKYGGRMKEMAPGLLEYDEILEPEVKSLHPSAAAEPGSGRPEEELMAALTEEGGMAEPAWQFEQDELAGAGMVPTEGPHAEVSPAKLHFQADVKRQSAQMLRLRNTGTAVVQFEWVQNLPEQSFQESILPQDGTPYFTCHQTSGRILPGEVVQTMFSFTADKPGTFTSSWCLKTYPELKEPITQLAMNASATLGDLHWERRSALQEFIKKEQTISLASELAEDIVEAVRLQPPPLPPLSEPAVQERLFEEVNAADGLFWSPQTWDTLSALREQVESMVPARKQTDEGAKIPTFVPRPGRGHAPKPKVEPPSAAEPLPPLESLGVPSISRMRQQLDQLPGTEPGAEKPAEKFEVMRKLERAGRTARQCPLERSPVWWMAYETVMEIALTVPSKWAATRQRNGLEPVPFLAPPEDDASPEELEEYNLKLEERKSKLAPEEKEAEVRDIFCRGFAKNKFGPACGRFGAVAKEASLTTRMTRAGTFSLGDRLRPHLGRLSSEAIEMASNVVLYELDMGFMVPPLAADGEERPSLILQGSDLELLKQRLRGVVSVLESVPLAVLVTVHLGEPKPDKSGRGGWDRDFEWKRKQTGLRIDRELQGVKPNKKTYDINITDGASEETAMVLSENDGRDEDTVFQVMYDEGDEDAIFINDFEETLIEVAQESPELASCYATYLEARTRLRERARIRGFWPMSGPGASKGKGKKGKMGSKGTKFRSLADRIASSACRKCGQFGHWKRECPLNLTKGDSKGKGTTETISIAEALFAHPEDQEDQMPAMELIDELPESAEDLGLQSDRVYMDAPDRQYKVPPGITNLQQWGETKIPSGVQQGQTFAEVYNNHPCYIFQIRNRKAVSPWLRNLQNYVIARQKYETLNQIPILPSSAGSGQSSKSPTTTRPSVPQGKTETGWEVITKTGASSANAKKTQASKRTTSDWEQPNKTKMTVEQNAERVQQIQTQIALLQRELARETQIPEEEDIWSVKAPGEPWVKVSAYAAAYTAVFARKVVQGIIKSLGMGEKPLILEELLVGEELSKGTKRPVAQEVLEMRRCRRRHGTKSPPFPEDMDEDSSTGAHVVDWKGVITSFERDVPRVGAAYFWRDDPRVVQLQEQYPQINIQFVLLCRGTERYRVPKNDIIRDDIPLRKTVVVHRQSGEVQDLGDFEEWQQLSKAKQVRKAVPAKISISVFGKRCLLDVPVVESQEMPDVEMHAPITQQEGSSVPSSMTVLANSQQKTVEDSQPEAEALVPGWAPKIVPRHGPAFRALSAQQRTDLVRLHRNLGHPDPARLQRLLLEQGAEPTVVQGFTPEQALLGKARALPASLTADSQAGAHLLAESSTPEGVRFRASLERREQARRAFIRADNDSSCRRALLRRSRPGTIEKRAKARLVILGFEDPDISSVPNDAPTLSKDGKQLILQKVASCGWTLINFDVSTAFLKGAGDGRPLGIHPPPEIAAALKMTAMDQCGLEGGAYGRIDAPYLWYQSFRETLESLGFMVCPLDGCVFSLVTQDSQGRPWVRGVLGIHVDDGIGGGDDYFMSVIEQLRGKYSFGAFNTGEFDFCGIHYRQWRDGSIEMCQKKYIERIDPIQVQ</sequence>
<reference evidence="6" key="1">
    <citation type="submission" date="2022-10" db="EMBL/GenBank/DDBJ databases">
        <authorList>
            <person name="Chen Y."/>
            <person name="Dougan E. K."/>
            <person name="Chan C."/>
            <person name="Rhodes N."/>
            <person name="Thang M."/>
        </authorList>
    </citation>
    <scope>NUCLEOTIDE SEQUENCE</scope>
</reference>
<dbReference type="PANTHER" id="PTHR48421">
    <property type="entry name" value="MYCBP-ASSOCIATED PROTEIN"/>
    <property type="match status" value="1"/>
</dbReference>
<dbReference type="InterPro" id="IPR013783">
    <property type="entry name" value="Ig-like_fold"/>
</dbReference>
<evidence type="ECO:0000259" key="5">
    <source>
        <dbReference type="PROSITE" id="PS50158"/>
    </source>
</evidence>
<dbReference type="Pfam" id="PF07727">
    <property type="entry name" value="RVT_2"/>
    <property type="match status" value="1"/>
</dbReference>
<reference evidence="7" key="2">
    <citation type="submission" date="2024-04" db="EMBL/GenBank/DDBJ databases">
        <authorList>
            <person name="Chen Y."/>
            <person name="Shah S."/>
            <person name="Dougan E. K."/>
            <person name="Thang M."/>
            <person name="Chan C."/>
        </authorList>
    </citation>
    <scope>NUCLEOTIDE SEQUENCE [LARGE SCALE GENOMIC DNA]</scope>
</reference>
<feature type="region of interest" description="Disordered" evidence="4">
    <location>
        <begin position="1983"/>
        <end position="2003"/>
    </location>
</feature>
<evidence type="ECO:0000313" key="6">
    <source>
        <dbReference type="EMBL" id="CAI3976480.1"/>
    </source>
</evidence>
<dbReference type="PANTHER" id="PTHR48421:SF1">
    <property type="entry name" value="MYCBP-ASSOCIATED PROTEIN"/>
    <property type="match status" value="1"/>
</dbReference>
<comment type="caution">
    <text evidence="6">The sequence shown here is derived from an EMBL/GenBank/DDBJ whole genome shotgun (WGS) entry which is preliminary data.</text>
</comment>
<dbReference type="EMBL" id="CAMXCT030000273">
    <property type="protein sequence ID" value="CAL4763792.1"/>
    <property type="molecule type" value="Genomic_DNA"/>
</dbReference>
<keyword evidence="2" id="KW-0479">Metal-binding</keyword>
<evidence type="ECO:0000313" key="8">
    <source>
        <dbReference type="EMBL" id="CAL4763792.1"/>
    </source>
</evidence>
<gene>
    <name evidence="6" type="ORF">C1SCF055_LOCUS4693</name>
</gene>
<evidence type="ECO:0000313" key="9">
    <source>
        <dbReference type="Proteomes" id="UP001152797"/>
    </source>
</evidence>
<evidence type="ECO:0000313" key="7">
    <source>
        <dbReference type="EMBL" id="CAL1129855.1"/>
    </source>
</evidence>
<organism evidence="6">
    <name type="scientific">Cladocopium goreaui</name>
    <dbReference type="NCBI Taxonomy" id="2562237"/>
    <lineage>
        <taxon>Eukaryota</taxon>
        <taxon>Sar</taxon>
        <taxon>Alveolata</taxon>
        <taxon>Dinophyceae</taxon>
        <taxon>Suessiales</taxon>
        <taxon>Symbiodiniaceae</taxon>
        <taxon>Cladocopium</taxon>
    </lineage>
</organism>
<keyword evidence="1" id="KW-0233">DNA recombination</keyword>
<keyword evidence="2" id="KW-0862">Zinc</keyword>
<dbReference type="Gene3D" id="2.60.40.10">
    <property type="entry name" value="Immunoglobulins"/>
    <property type="match status" value="1"/>
</dbReference>
<evidence type="ECO:0000256" key="4">
    <source>
        <dbReference type="SAM" id="MobiDB-lite"/>
    </source>
</evidence>
<dbReference type="EMBL" id="CAMXCT010000273">
    <property type="protein sequence ID" value="CAI3976480.1"/>
    <property type="molecule type" value="Genomic_DNA"/>
</dbReference>
<feature type="coiled-coil region" evidence="3">
    <location>
        <begin position="2236"/>
        <end position="2263"/>
    </location>
</feature>
<dbReference type="InterPro" id="IPR013762">
    <property type="entry name" value="Integrase-like_cat_sf"/>
</dbReference>
<feature type="region of interest" description="Disordered" evidence="4">
    <location>
        <begin position="1572"/>
        <end position="1616"/>
    </location>
</feature>
<dbReference type="InterPro" id="IPR011010">
    <property type="entry name" value="DNA_brk_join_enz"/>
</dbReference>
<evidence type="ECO:0000256" key="3">
    <source>
        <dbReference type="SAM" id="Coils"/>
    </source>
</evidence>
<evidence type="ECO:0000256" key="1">
    <source>
        <dbReference type="ARBA" id="ARBA00023172"/>
    </source>
</evidence>
<dbReference type="Gene3D" id="1.10.443.10">
    <property type="entry name" value="Intergrase catalytic core"/>
    <property type="match status" value="1"/>
</dbReference>
<dbReference type="GO" id="GO:0006310">
    <property type="term" value="P:DNA recombination"/>
    <property type="evidence" value="ECO:0007669"/>
    <property type="project" value="UniProtKB-KW"/>
</dbReference>
<proteinExistence type="predicted"/>
<dbReference type="GO" id="GO:0003677">
    <property type="term" value="F:DNA binding"/>
    <property type="evidence" value="ECO:0007669"/>
    <property type="project" value="InterPro"/>
</dbReference>
<protein>
    <submittedName>
        <fullName evidence="8">CS domain-containing protein</fullName>
    </submittedName>
</protein>
<dbReference type="Proteomes" id="UP001152797">
    <property type="component" value="Unassembled WGS sequence"/>
</dbReference>
<dbReference type="PROSITE" id="PS50158">
    <property type="entry name" value="ZF_CCHC"/>
    <property type="match status" value="1"/>
</dbReference>
<keyword evidence="9" id="KW-1185">Reference proteome</keyword>
<feature type="compositionally biased region" description="Low complexity" evidence="4">
    <location>
        <begin position="2173"/>
        <end position="2183"/>
    </location>
</feature>
<dbReference type="SUPFAM" id="SSF56349">
    <property type="entry name" value="DNA breaking-rejoining enzymes"/>
    <property type="match status" value="1"/>
</dbReference>
<dbReference type="InterPro" id="IPR032707">
    <property type="entry name" value="MYCBPAP"/>
</dbReference>
<dbReference type="GO" id="GO:0015074">
    <property type="term" value="P:DNA integration"/>
    <property type="evidence" value="ECO:0007669"/>
    <property type="project" value="InterPro"/>
</dbReference>
<dbReference type="EMBL" id="CAMXCT020000273">
    <property type="protein sequence ID" value="CAL1129855.1"/>
    <property type="molecule type" value="Genomic_DNA"/>
</dbReference>
<dbReference type="Gene3D" id="4.10.60.10">
    <property type="entry name" value="Zinc finger, CCHC-type"/>
    <property type="match status" value="1"/>
</dbReference>
<dbReference type="SMART" id="SM00343">
    <property type="entry name" value="ZnF_C2HC"/>
    <property type="match status" value="1"/>
</dbReference>
<feature type="region of interest" description="Disordered" evidence="4">
    <location>
        <begin position="2172"/>
        <end position="2231"/>
    </location>
</feature>
<feature type="compositionally biased region" description="Polar residues" evidence="4">
    <location>
        <begin position="2206"/>
        <end position="2221"/>
    </location>
</feature>
<dbReference type="Pfam" id="PF14646">
    <property type="entry name" value="MYCBPAP"/>
    <property type="match status" value="1"/>
</dbReference>
<feature type="compositionally biased region" description="Polar residues" evidence="4">
    <location>
        <begin position="2184"/>
        <end position="2196"/>
    </location>
</feature>
<name>A0A9P1BPM7_9DINO</name>
<dbReference type="Pfam" id="PF00098">
    <property type="entry name" value="zf-CCHC"/>
    <property type="match status" value="1"/>
</dbReference>
<dbReference type="SUPFAM" id="SSF57756">
    <property type="entry name" value="Retrovirus zinc finger-like domains"/>
    <property type="match status" value="1"/>
</dbReference>
<dbReference type="InterPro" id="IPR036875">
    <property type="entry name" value="Znf_CCHC_sf"/>
</dbReference>
<accession>A0A9P1BPM7</accession>
<dbReference type="GO" id="GO:0008270">
    <property type="term" value="F:zinc ion binding"/>
    <property type="evidence" value="ECO:0007669"/>
    <property type="project" value="UniProtKB-KW"/>
</dbReference>
<feature type="compositionally biased region" description="Low complexity" evidence="4">
    <location>
        <begin position="1602"/>
        <end position="1615"/>
    </location>
</feature>
<evidence type="ECO:0000256" key="2">
    <source>
        <dbReference type="PROSITE-ProRule" id="PRU00047"/>
    </source>
</evidence>
<keyword evidence="3" id="KW-0175">Coiled coil</keyword>